<dbReference type="EMBL" id="JAOXLN010000050">
    <property type="protein sequence ID" value="MDZ5089042.1"/>
    <property type="molecule type" value="Genomic_DNA"/>
</dbReference>
<organism evidence="1 2">
    <name type="scientific">Mycolicibacterium parafortuitum</name>
    <name type="common">Mycobacterium parafortuitum</name>
    <dbReference type="NCBI Taxonomy" id="39692"/>
    <lineage>
        <taxon>Bacteria</taxon>
        <taxon>Bacillati</taxon>
        <taxon>Actinomycetota</taxon>
        <taxon>Actinomycetes</taxon>
        <taxon>Mycobacteriales</taxon>
        <taxon>Mycobacteriaceae</taxon>
        <taxon>Mycolicibacterium</taxon>
    </lineage>
</organism>
<dbReference type="Proteomes" id="UP001289645">
    <property type="component" value="Unassembled WGS sequence"/>
</dbReference>
<keyword evidence="2" id="KW-1185">Reference proteome</keyword>
<evidence type="ECO:0000313" key="1">
    <source>
        <dbReference type="EMBL" id="MDZ5089042.1"/>
    </source>
</evidence>
<name>A0ACC6MPU9_MYCPF</name>
<accession>A0ACC6MPU9</accession>
<sequence length="43" mass="4559">MDEPDVESQRHPSSGDTGAQRQLSTADDNDAVTVGGALDFDRP</sequence>
<evidence type="ECO:0000313" key="2">
    <source>
        <dbReference type="Proteomes" id="UP001289645"/>
    </source>
</evidence>
<proteinExistence type="predicted"/>
<reference evidence="1 2" key="1">
    <citation type="journal article" date="2021" name="Chemosphere">
        <title>Bioballs carrying a syntrophic Rhodococcus and Mycolicibacterium consortium for simultaneous sorption and biodegradation of fuel oil in contaminated freshwater.</title>
        <authorList>
            <person name="Naloka K."/>
            <person name="Polrit D."/>
            <person name="Muangchinda C."/>
            <person name="Thoetkiattikul H."/>
            <person name="Pinyakong O."/>
        </authorList>
    </citation>
    <scope>NUCLEOTIDE SEQUENCE [LARGE SCALE GENOMIC DNA]</scope>
    <source>
        <strain evidence="1 2">J101</strain>
    </source>
</reference>
<gene>
    <name evidence="1" type="ORF">OHX15_26935</name>
</gene>
<comment type="caution">
    <text evidence="1">The sequence shown here is derived from an EMBL/GenBank/DDBJ whole genome shotgun (WGS) entry which is preliminary data.</text>
</comment>
<protein>
    <submittedName>
        <fullName evidence="1">Uncharacterized protein</fullName>
    </submittedName>
</protein>